<keyword evidence="1" id="KW-0472">Membrane</keyword>
<keyword evidence="1" id="KW-1133">Transmembrane helix</keyword>
<feature type="transmembrane region" description="Helical" evidence="1">
    <location>
        <begin position="49"/>
        <end position="69"/>
    </location>
</feature>
<organism evidence="2 3">
    <name type="scientific">Candidatus Aeolococcus gillhamiae</name>
    <dbReference type="NCBI Taxonomy" id="3127015"/>
    <lineage>
        <taxon>Bacteria</taxon>
        <taxon>Bacillati</taxon>
        <taxon>Candidatus Dormiibacterota</taxon>
        <taxon>Candidatus Dormibacteria</taxon>
        <taxon>Candidatus Aeolococcales</taxon>
        <taxon>Candidatus Aeolococcaceae</taxon>
        <taxon>Candidatus Aeolococcus</taxon>
    </lineage>
</organism>
<keyword evidence="1" id="KW-0812">Transmembrane</keyword>
<evidence type="ECO:0000313" key="3">
    <source>
        <dbReference type="Proteomes" id="UP000606991"/>
    </source>
</evidence>
<dbReference type="EMBL" id="JAEKNS010000143">
    <property type="protein sequence ID" value="MBJ7595990.1"/>
    <property type="molecule type" value="Genomic_DNA"/>
</dbReference>
<dbReference type="NCBIfam" id="NF042935">
    <property type="entry name" value="SCO6880_fam"/>
    <property type="match status" value="1"/>
</dbReference>
<accession>A0A934JZW4</accession>
<evidence type="ECO:0008006" key="4">
    <source>
        <dbReference type="Google" id="ProtNLM"/>
    </source>
</evidence>
<dbReference type="InterPro" id="IPR049978">
    <property type="entry name" value="SCO6880-like"/>
</dbReference>
<reference evidence="2 3" key="1">
    <citation type="submission" date="2020-10" db="EMBL/GenBank/DDBJ databases">
        <title>Ca. Dormibacterota MAGs.</title>
        <authorList>
            <person name="Montgomery K."/>
        </authorList>
    </citation>
    <scope>NUCLEOTIDE SEQUENCE [LARGE SCALE GENOMIC DNA]</scope>
    <source>
        <strain evidence="2">SC8812_S17_18</strain>
    </source>
</reference>
<gene>
    <name evidence="2" type="ORF">JF886_14250</name>
</gene>
<protein>
    <recommendedName>
        <fullName evidence="4">PrgI family protein</fullName>
    </recommendedName>
</protein>
<evidence type="ECO:0000313" key="2">
    <source>
        <dbReference type="EMBL" id="MBJ7595990.1"/>
    </source>
</evidence>
<sequence length="497" mass="52953">MSEGARYSFGARDRSGVVVGLRVGQLAVLASGAGAAMLLMLASHGSFPVGALAAATLLVAVGCAVLPVGGRAVDEWCPVLLRWMLSGRAWRSTAPAEGELVTARELLVDPQPSLPPTLRGVTILSVRIAGGACIGVVRDPRRRTFTAVIRVRGSSYALLSDREKSVQLAAWGTALSSLAYAGTPVASLQVVVRSVAEDPDGMARYLDQAGHDDAGSSLRASYAGLVDAAAPVTQAQEVFVALTISERRAGRAIAAAGGHDGGAITVLLRVLTQMQTQLGRAHIHVDGVLPPRLLALVLREAWDPTAAHSLRRRSARDLATAGTALHGAGPQSTMSSWRHLITDGGCAHATYWISEWPRIEVGPNFLVPLLLQSAVGLTFAVTMAPVDPRRAQRDLEAAQTAHRSDEMLREKHGFRTTVSNRRQAESIEDREREFVDGHADYRFSGYLTVSAASVDALDAACSDVEQQARNCRLDVRRMDGEHDLAFTYTLPLGRGLS</sequence>
<feature type="transmembrane region" description="Helical" evidence="1">
    <location>
        <begin position="23"/>
        <end position="42"/>
    </location>
</feature>
<dbReference type="AlphaFoldDB" id="A0A934JZW4"/>
<dbReference type="Proteomes" id="UP000606991">
    <property type="component" value="Unassembled WGS sequence"/>
</dbReference>
<comment type="caution">
    <text evidence="2">The sequence shown here is derived from an EMBL/GenBank/DDBJ whole genome shotgun (WGS) entry which is preliminary data.</text>
</comment>
<evidence type="ECO:0000256" key="1">
    <source>
        <dbReference type="SAM" id="Phobius"/>
    </source>
</evidence>
<name>A0A934JZW4_9BACT</name>
<proteinExistence type="predicted"/>
<dbReference type="RefSeq" id="WP_337313607.1">
    <property type="nucleotide sequence ID" value="NZ_JAEKNS010000143.1"/>
</dbReference>